<accession>A0A9Q1MND7</accession>
<comment type="subcellular location">
    <subcellularLocation>
        <location evidence="1">Membrane</location>
        <topology evidence="1">Multi-pass membrane protein</topology>
    </subcellularLocation>
</comment>
<keyword evidence="10" id="KW-0732">Signal</keyword>
<feature type="transmembrane region" description="Helical" evidence="9">
    <location>
        <begin position="192"/>
        <end position="208"/>
    </location>
</feature>
<evidence type="ECO:0000256" key="4">
    <source>
        <dbReference type="ARBA" id="ARBA00022679"/>
    </source>
</evidence>
<dbReference type="GO" id="GO:0005385">
    <property type="term" value="F:zinc ion transmembrane transporter activity"/>
    <property type="evidence" value="ECO:0007669"/>
    <property type="project" value="TreeGrafter"/>
</dbReference>
<evidence type="ECO:0000259" key="11">
    <source>
        <dbReference type="Pfam" id="PF26168"/>
    </source>
</evidence>
<keyword evidence="6 9" id="KW-1133">Transmembrane helix</keyword>
<evidence type="ECO:0000256" key="3">
    <source>
        <dbReference type="ARBA" id="ARBA00022676"/>
    </source>
</evidence>
<dbReference type="FunFam" id="3.40.50.2000:FF:000060">
    <property type="entry name" value="Glycosyltransferase"/>
    <property type="match status" value="1"/>
</dbReference>
<dbReference type="CDD" id="cd03784">
    <property type="entry name" value="GT1_Gtf-like"/>
    <property type="match status" value="1"/>
</dbReference>
<reference evidence="13" key="1">
    <citation type="journal article" date="2023" name="Proc. Natl. Acad. Sci. U.S.A.">
        <title>Genomic and structural basis for evolution of tropane alkaloid biosynthesis.</title>
        <authorList>
            <person name="Wanga Y.-J."/>
            <person name="Taina T."/>
            <person name="Yua J.-Y."/>
            <person name="Lia J."/>
            <person name="Xua B."/>
            <person name="Chenc J."/>
            <person name="D'Auriad J.C."/>
            <person name="Huanga J.-P."/>
            <person name="Huanga S.-X."/>
        </authorList>
    </citation>
    <scope>NUCLEOTIDE SEQUENCE [LARGE SCALE GENOMIC DNA]</scope>
    <source>
        <strain evidence="13">cv. KIB-2019</strain>
    </source>
</reference>
<sequence>MSTLVKKMCLFLIFANILGLVIFGSCVEGKVLEDSHHHQCNHGHEGHHHHGLSEVKERKLLEELAEEEDLKLYGFGSRDNMDEHHHHDGHGAKDLTGLGLWVNAMGCSLLVSLASLICLILLPIIFIQGKPSKAVVDSLALFGAGAMLGDAFLHQLPHAFGGGHSHSHDHHVEHDHLHDHSGHSHAHSLEDLSVGLSILAGIVLFLIVEKLVRYVEEFSGGVDEWSHGHHHRHTHITKLKDDNDANGNLKELSQEKSGSLSDKTAGGSGVDGESADSPSGGKPSGGAILRKRNTGSVAAEDNTALDAANCSTNSGSIGDEQAKPRSSLVFGYLNLFSDGVHNFTDGMALGSAFLLYGSVGGWSRTLFLLAHELPQEIGDFGILVRSGFSVSKALFFNFLSALVALAGTALSLTLGQDSGHSSLIEGFTAGGFMYISVAGVLAEMNNSGRTTMFVPCIMLSPIYLTVFLCSLCIVVSYAYLKECLFHLMKIYLKGYPHLKLMHQKRYKLVTFQLQYRDIRAGDLYNSKKVLEGTSLDLMAEYASTQNKKQWAIGPILPTKLDNVSNKRNKCLDWLDNQPPRSVLYVSFGSSTTFSDKEIMELAMGLERSKQKFVWVLRDADRGDIFTGEARRFELPEGFEERVKRIGLVVREWAPKLEILAHSSTGGFISHCGWNSCTESITMGVPIAAWPMHSEQPINAFFVTEMLKIGLIVREWEKREELVNASTIENFVRKLMVSEEGDEIRKRAEELGAAVRQSTEKGGASQLELDSFIAHITR</sequence>
<evidence type="ECO:0000256" key="10">
    <source>
        <dbReference type="SAM" id="SignalP"/>
    </source>
</evidence>
<keyword evidence="5 9" id="KW-0812">Transmembrane</keyword>
<dbReference type="PROSITE" id="PS51257">
    <property type="entry name" value="PROKAR_LIPOPROTEIN"/>
    <property type="match status" value="1"/>
</dbReference>
<dbReference type="EMBL" id="JAJAGQ010000004">
    <property type="protein sequence ID" value="KAJ8564812.1"/>
    <property type="molecule type" value="Genomic_DNA"/>
</dbReference>
<dbReference type="PANTHER" id="PTHR16950:SF16">
    <property type="entry name" value="ZINC TRANSPORTER ZIP13"/>
    <property type="match status" value="1"/>
</dbReference>
<dbReference type="GO" id="GO:0008194">
    <property type="term" value="F:UDP-glycosyltransferase activity"/>
    <property type="evidence" value="ECO:0007669"/>
    <property type="project" value="InterPro"/>
</dbReference>
<keyword evidence="13" id="KW-1185">Reference proteome</keyword>
<feature type="transmembrane region" description="Helical" evidence="9">
    <location>
        <begin position="134"/>
        <end position="153"/>
    </location>
</feature>
<evidence type="ECO:0000256" key="7">
    <source>
        <dbReference type="ARBA" id="ARBA00023136"/>
    </source>
</evidence>
<dbReference type="Pfam" id="PF26168">
    <property type="entry name" value="Glyco_transf_N"/>
    <property type="match status" value="1"/>
</dbReference>
<dbReference type="Gene3D" id="3.40.50.2000">
    <property type="entry name" value="Glycogen Phosphorylase B"/>
    <property type="match status" value="2"/>
</dbReference>
<proteinExistence type="inferred from homology"/>
<feature type="chain" id="PRO_5040454640" description="Glycosyltransferase N-terminal domain-containing protein" evidence="10">
    <location>
        <begin position="20"/>
        <end position="777"/>
    </location>
</feature>
<dbReference type="AlphaFoldDB" id="A0A9Q1MND7"/>
<protein>
    <recommendedName>
        <fullName evidence="11">Glycosyltransferase N-terminal domain-containing protein</fullName>
    </recommendedName>
</protein>
<dbReference type="GO" id="GO:0006882">
    <property type="term" value="P:intracellular zinc ion homeostasis"/>
    <property type="evidence" value="ECO:0007669"/>
    <property type="project" value="TreeGrafter"/>
</dbReference>
<evidence type="ECO:0000256" key="9">
    <source>
        <dbReference type="SAM" id="Phobius"/>
    </source>
</evidence>
<comment type="similarity">
    <text evidence="2">Belongs to the UDP-glycosyltransferase family.</text>
</comment>
<feature type="compositionally biased region" description="Basic and acidic residues" evidence="8">
    <location>
        <begin position="170"/>
        <end position="184"/>
    </location>
</feature>
<dbReference type="InterPro" id="IPR058980">
    <property type="entry name" value="Glyco_transf_N"/>
</dbReference>
<feature type="transmembrane region" description="Helical" evidence="9">
    <location>
        <begin position="426"/>
        <end position="444"/>
    </location>
</feature>
<feature type="transmembrane region" description="Helical" evidence="9">
    <location>
        <begin position="100"/>
        <end position="127"/>
    </location>
</feature>
<feature type="transmembrane region" description="Helical" evidence="9">
    <location>
        <begin position="456"/>
        <end position="480"/>
    </location>
</feature>
<dbReference type="Pfam" id="PF02535">
    <property type="entry name" value="Zip"/>
    <property type="match status" value="1"/>
</dbReference>
<feature type="domain" description="Glycosyltransferase N-terminal" evidence="11">
    <location>
        <begin position="469"/>
        <end position="557"/>
    </location>
</feature>
<comment type="caution">
    <text evidence="12">The sequence shown here is derived from an EMBL/GenBank/DDBJ whole genome shotgun (WGS) entry which is preliminary data.</text>
</comment>
<name>A0A9Q1MND7_9SOLA</name>
<keyword evidence="7 9" id="KW-0472">Membrane</keyword>
<evidence type="ECO:0000313" key="12">
    <source>
        <dbReference type="EMBL" id="KAJ8564812.1"/>
    </source>
</evidence>
<dbReference type="PANTHER" id="PTHR16950">
    <property type="entry name" value="ZINC TRANSPORTER SLC39A7 HISTIDINE-RICH MEMBRANE PROTEIN KE4"/>
    <property type="match status" value="1"/>
</dbReference>
<feature type="region of interest" description="Disordered" evidence="8">
    <location>
        <begin position="163"/>
        <end position="184"/>
    </location>
</feature>
<feature type="transmembrane region" description="Helical" evidence="9">
    <location>
        <begin position="394"/>
        <end position="414"/>
    </location>
</feature>
<dbReference type="InterPro" id="IPR003689">
    <property type="entry name" value="ZIP"/>
</dbReference>
<dbReference type="Pfam" id="PF00201">
    <property type="entry name" value="UDPGT"/>
    <property type="match status" value="1"/>
</dbReference>
<dbReference type="OrthoDB" id="200954at2759"/>
<dbReference type="GO" id="GO:0016020">
    <property type="term" value="C:membrane"/>
    <property type="evidence" value="ECO:0007669"/>
    <property type="project" value="UniProtKB-SubCell"/>
</dbReference>
<dbReference type="SUPFAM" id="SSF53756">
    <property type="entry name" value="UDP-Glycosyltransferase/glycogen phosphorylase"/>
    <property type="match status" value="1"/>
</dbReference>
<feature type="region of interest" description="Disordered" evidence="8">
    <location>
        <begin position="223"/>
        <end position="289"/>
    </location>
</feature>
<dbReference type="InterPro" id="IPR002213">
    <property type="entry name" value="UDP_glucos_trans"/>
</dbReference>
<dbReference type="GO" id="GO:0016138">
    <property type="term" value="P:glycoside biosynthetic process"/>
    <property type="evidence" value="ECO:0007669"/>
    <property type="project" value="UniProtKB-ARBA"/>
</dbReference>
<evidence type="ECO:0000256" key="1">
    <source>
        <dbReference type="ARBA" id="ARBA00004141"/>
    </source>
</evidence>
<evidence type="ECO:0000256" key="2">
    <source>
        <dbReference type="ARBA" id="ARBA00009995"/>
    </source>
</evidence>
<evidence type="ECO:0000256" key="8">
    <source>
        <dbReference type="SAM" id="MobiDB-lite"/>
    </source>
</evidence>
<keyword evidence="4" id="KW-0808">Transferase</keyword>
<organism evidence="12 13">
    <name type="scientific">Anisodus acutangulus</name>
    <dbReference type="NCBI Taxonomy" id="402998"/>
    <lineage>
        <taxon>Eukaryota</taxon>
        <taxon>Viridiplantae</taxon>
        <taxon>Streptophyta</taxon>
        <taxon>Embryophyta</taxon>
        <taxon>Tracheophyta</taxon>
        <taxon>Spermatophyta</taxon>
        <taxon>Magnoliopsida</taxon>
        <taxon>eudicotyledons</taxon>
        <taxon>Gunneridae</taxon>
        <taxon>Pentapetalae</taxon>
        <taxon>asterids</taxon>
        <taxon>lamiids</taxon>
        <taxon>Solanales</taxon>
        <taxon>Solanaceae</taxon>
        <taxon>Solanoideae</taxon>
        <taxon>Hyoscyameae</taxon>
        <taxon>Anisodus</taxon>
    </lineage>
</organism>
<gene>
    <name evidence="12" type="ORF">K7X08_001272</name>
</gene>
<evidence type="ECO:0000256" key="5">
    <source>
        <dbReference type="ARBA" id="ARBA00022692"/>
    </source>
</evidence>
<feature type="signal peptide" evidence="10">
    <location>
        <begin position="1"/>
        <end position="19"/>
    </location>
</feature>
<keyword evidence="3" id="KW-0328">Glycosyltransferase</keyword>
<evidence type="ECO:0000256" key="6">
    <source>
        <dbReference type="ARBA" id="ARBA00022989"/>
    </source>
</evidence>
<feature type="compositionally biased region" description="Basic residues" evidence="8">
    <location>
        <begin position="228"/>
        <end position="237"/>
    </location>
</feature>
<evidence type="ECO:0000313" key="13">
    <source>
        <dbReference type="Proteomes" id="UP001152561"/>
    </source>
</evidence>
<dbReference type="Proteomes" id="UP001152561">
    <property type="component" value="Unassembled WGS sequence"/>
</dbReference>